<accession>A0ABY5YHY7</accession>
<evidence type="ECO:0000313" key="1">
    <source>
        <dbReference type="EMBL" id="UWX64728.1"/>
    </source>
</evidence>
<protein>
    <submittedName>
        <fullName evidence="1">Uncharacterized protein</fullName>
    </submittedName>
</protein>
<name>A0ABY5YHY7_9DEIO</name>
<keyword evidence="2" id="KW-1185">Reference proteome</keyword>
<reference evidence="1" key="1">
    <citation type="submission" date="2022-09" db="EMBL/GenBank/DDBJ databases">
        <title>genome sequence of Deinococcus rubellus.</title>
        <authorList>
            <person name="Srinivasan S."/>
        </authorList>
    </citation>
    <scope>NUCLEOTIDE SEQUENCE</scope>
    <source>
        <strain evidence="1">Ant6</strain>
    </source>
</reference>
<dbReference type="RefSeq" id="WP_260560989.1">
    <property type="nucleotide sequence ID" value="NZ_BAABEC010000009.1"/>
</dbReference>
<dbReference type="Proteomes" id="UP001060261">
    <property type="component" value="Chromosome"/>
</dbReference>
<evidence type="ECO:0000313" key="2">
    <source>
        <dbReference type="Proteomes" id="UP001060261"/>
    </source>
</evidence>
<organism evidence="1 2">
    <name type="scientific">Deinococcus rubellus</name>
    <dbReference type="NCBI Taxonomy" id="1889240"/>
    <lineage>
        <taxon>Bacteria</taxon>
        <taxon>Thermotogati</taxon>
        <taxon>Deinococcota</taxon>
        <taxon>Deinococci</taxon>
        <taxon>Deinococcales</taxon>
        <taxon>Deinococcaceae</taxon>
        <taxon>Deinococcus</taxon>
    </lineage>
</organism>
<gene>
    <name evidence="1" type="ORF">N0D28_03455</name>
</gene>
<proteinExistence type="predicted"/>
<sequence length="127" mass="13733">MLRFDLPAARLAATTTLGRGAETILGQLEAAGLVVIKRADLPNLDAAVRTLLDVEDIVITSEWEVPYACEVIPNAKTGGRTLELVAVVDAVAGVREARLLREVMGGTINVEIDEARGLLLRAWREEE</sequence>
<dbReference type="EMBL" id="CP104213">
    <property type="protein sequence ID" value="UWX64728.1"/>
    <property type="molecule type" value="Genomic_DNA"/>
</dbReference>